<gene>
    <name evidence="4" type="ORF">JIN84_10725</name>
</gene>
<feature type="domain" description="Sialate O-acetylesterase" evidence="3">
    <location>
        <begin position="104"/>
        <end position="329"/>
    </location>
</feature>
<dbReference type="Pfam" id="PF03629">
    <property type="entry name" value="SASA"/>
    <property type="match status" value="1"/>
</dbReference>
<dbReference type="InterPro" id="IPR036514">
    <property type="entry name" value="SGNH_hydro_sf"/>
</dbReference>
<dbReference type="InterPro" id="IPR039329">
    <property type="entry name" value="SIAE"/>
</dbReference>
<dbReference type="InterPro" id="IPR005181">
    <property type="entry name" value="SASA"/>
</dbReference>
<dbReference type="GO" id="GO:0001681">
    <property type="term" value="F:sialate O-acetylesterase activity"/>
    <property type="evidence" value="ECO:0007669"/>
    <property type="project" value="InterPro"/>
</dbReference>
<dbReference type="AlphaFoldDB" id="A0A934R301"/>
<dbReference type="InterPro" id="IPR013783">
    <property type="entry name" value="Ig-like_fold"/>
</dbReference>
<evidence type="ECO:0000313" key="5">
    <source>
        <dbReference type="Proteomes" id="UP000600139"/>
    </source>
</evidence>
<reference evidence="4" key="1">
    <citation type="submission" date="2021-01" db="EMBL/GenBank/DDBJ databases">
        <title>Modified the classification status of verrucomicrobia.</title>
        <authorList>
            <person name="Feng X."/>
        </authorList>
    </citation>
    <scope>NUCLEOTIDE SEQUENCE</scope>
    <source>
        <strain evidence="4">JCM 18052</strain>
    </source>
</reference>
<name>A0A934R301_9BACT</name>
<protein>
    <recommendedName>
        <fullName evidence="3">Sialate O-acetylesterase domain-containing protein</fullName>
    </recommendedName>
</protein>
<evidence type="ECO:0000256" key="1">
    <source>
        <dbReference type="ARBA" id="ARBA00022801"/>
    </source>
</evidence>
<feature type="chain" id="PRO_5037620538" description="Sialate O-acetylesterase domain-containing protein" evidence="2">
    <location>
        <begin position="21"/>
        <end position="618"/>
    </location>
</feature>
<dbReference type="SUPFAM" id="SSF52266">
    <property type="entry name" value="SGNH hydrolase"/>
    <property type="match status" value="1"/>
</dbReference>
<dbReference type="RefSeq" id="WP_200351043.1">
    <property type="nucleotide sequence ID" value="NZ_BAABHZ010000006.1"/>
</dbReference>
<sequence>MKKLVRIAACLLASSPVVFSAELGFSTAFSSGMVIQREAPVTVSGQGPAGERVKVTFAAQERSVKVGDDGIWKADFPALTAGGPYVLEASDGKATASVGDVLVGDVWVFSGQSNMQMGLDEAIGGAEAIASAAKDPKIRVLVMPKAGADTPQSVVGAKWRTSTPDSLNKFSAVAGFFAVHLHRDPALKDIPLGVIDTSFGGTCVEAWTPKGALPPIPKEKMSASMFNIPQGNLFNNMIAPLLDLRIKGAVWYQGEGNAGQPGVYAELLENMIAQWRKQWNAPELPFFIVQLPAFEGRANGLDWAWLREAQAFAAKKSPNTWLAVTYDTTNGLDLHPLEKQEIGQRLSLLAAKEVYRRDVVAHGPSVKGVSVGKDQLKVSFDSPLKISNGGKLLGFSIAGADGEYRFAEARIDGNDVLLKAQGISEPKTVRYAWSGLTDANLVNNAGLPAAPFRTDTQPPKTLAFQPIPTVYQILAPSYQLQTGNLGSISSLIVSGKQFLSAEPGGGTSFPGFFGPRNLPTLRELGPSRIELSDSSTRLEIACTDDSLVWTIRNDGKDALDFHIALAEQVKVELKNSSAGLTRGNVGLDVEGFDQQSENKLVTKIQPNSTRTLRLTVRR</sequence>
<dbReference type="EMBL" id="JAENIK010000011">
    <property type="protein sequence ID" value="MBK1816086.1"/>
    <property type="molecule type" value="Genomic_DNA"/>
</dbReference>
<evidence type="ECO:0000313" key="4">
    <source>
        <dbReference type="EMBL" id="MBK1816086.1"/>
    </source>
</evidence>
<keyword evidence="1" id="KW-0378">Hydrolase</keyword>
<organism evidence="4 5">
    <name type="scientific">Luteolibacter yonseiensis</name>
    <dbReference type="NCBI Taxonomy" id="1144680"/>
    <lineage>
        <taxon>Bacteria</taxon>
        <taxon>Pseudomonadati</taxon>
        <taxon>Verrucomicrobiota</taxon>
        <taxon>Verrucomicrobiia</taxon>
        <taxon>Verrucomicrobiales</taxon>
        <taxon>Verrucomicrobiaceae</taxon>
        <taxon>Luteolibacter</taxon>
    </lineage>
</organism>
<dbReference type="Gene3D" id="2.60.40.10">
    <property type="entry name" value="Immunoglobulins"/>
    <property type="match status" value="1"/>
</dbReference>
<dbReference type="Proteomes" id="UP000600139">
    <property type="component" value="Unassembled WGS sequence"/>
</dbReference>
<proteinExistence type="predicted"/>
<evidence type="ECO:0000256" key="2">
    <source>
        <dbReference type="SAM" id="SignalP"/>
    </source>
</evidence>
<keyword evidence="2" id="KW-0732">Signal</keyword>
<dbReference type="PANTHER" id="PTHR22901">
    <property type="entry name" value="SIALATE O-ACETYLESTERASE"/>
    <property type="match status" value="1"/>
</dbReference>
<feature type="signal peptide" evidence="2">
    <location>
        <begin position="1"/>
        <end position="20"/>
    </location>
</feature>
<evidence type="ECO:0000259" key="3">
    <source>
        <dbReference type="Pfam" id="PF03629"/>
    </source>
</evidence>
<keyword evidence="5" id="KW-1185">Reference proteome</keyword>
<dbReference type="Gene3D" id="3.40.50.1110">
    <property type="entry name" value="SGNH hydrolase"/>
    <property type="match status" value="1"/>
</dbReference>
<dbReference type="GO" id="GO:0005975">
    <property type="term" value="P:carbohydrate metabolic process"/>
    <property type="evidence" value="ECO:0007669"/>
    <property type="project" value="TreeGrafter"/>
</dbReference>
<accession>A0A934R301</accession>
<dbReference type="PANTHER" id="PTHR22901:SF0">
    <property type="entry name" value="SIALATE O-ACETYLESTERASE"/>
    <property type="match status" value="1"/>
</dbReference>
<comment type="caution">
    <text evidence="4">The sequence shown here is derived from an EMBL/GenBank/DDBJ whole genome shotgun (WGS) entry which is preliminary data.</text>
</comment>